<evidence type="ECO:0000256" key="3">
    <source>
        <dbReference type="ARBA" id="ARBA00018689"/>
    </source>
</evidence>
<keyword evidence="7" id="KW-0539">Nucleus</keyword>
<dbReference type="PANTHER" id="PTHR33911:SF1">
    <property type="entry name" value="RRNA-PROCESSING PROTEIN EFG1"/>
    <property type="match status" value="1"/>
</dbReference>
<evidence type="ECO:0000256" key="9">
    <source>
        <dbReference type="SAM" id="MobiDB-lite"/>
    </source>
</evidence>
<dbReference type="InParanoid" id="A0A024FZW6"/>
<feature type="coiled-coil region" evidence="8">
    <location>
        <begin position="49"/>
        <end position="107"/>
    </location>
</feature>
<dbReference type="OrthoDB" id="47732at2759"/>
<evidence type="ECO:0000256" key="2">
    <source>
        <dbReference type="ARBA" id="ARBA00006916"/>
    </source>
</evidence>
<comment type="caution">
    <text evidence="10">The sequence shown here is derived from an EMBL/GenBank/DDBJ whole genome shotgun (WGS) entry which is preliminary data.</text>
</comment>
<keyword evidence="5" id="KW-0698">rRNA processing</keyword>
<feature type="compositionally biased region" description="Basic residues" evidence="9">
    <location>
        <begin position="201"/>
        <end position="213"/>
    </location>
</feature>
<sequence length="260" mass="30586">MAPTGGTRLRMKYAKSKNKLKAKKIPSLKNRIRSLERYLQRKGQKDPTCADKERELEELLAQLEEKNVISEQKKIVERSKKPRFFERVKLMRKLGKLKKKLEETTSKKEKKKMHADITATRRDLMYVFYFPKSERYIPLFPTVKTLDDTAMIRRETLKAEVVKTYEENIDSHEKFESFCTESRKSKADSTSSCNLIKKPLKVIQKKKKKKHRQNKETNEPALVDQDGSTSELSDTEKKFNQSFPAQNSENEEHDSDFFIE</sequence>
<dbReference type="PANTHER" id="PTHR33911">
    <property type="entry name" value="RRNA-PROCESSING PROTEIN EFG1"/>
    <property type="match status" value="1"/>
</dbReference>
<keyword evidence="6 8" id="KW-0175">Coiled coil</keyword>
<name>A0A024FZW6_9STRA</name>
<feature type="region of interest" description="Disordered" evidence="9">
    <location>
        <begin position="201"/>
        <end position="260"/>
    </location>
</feature>
<protein>
    <recommendedName>
        <fullName evidence="3">rRNA-processing protein EFG1</fullName>
    </recommendedName>
    <alternativeName>
        <fullName evidence="4">rRNA-processing protein efg1</fullName>
    </alternativeName>
</protein>
<dbReference type="AlphaFoldDB" id="A0A024FZW6"/>
<evidence type="ECO:0000256" key="4">
    <source>
        <dbReference type="ARBA" id="ARBA00019827"/>
    </source>
</evidence>
<evidence type="ECO:0000313" key="11">
    <source>
        <dbReference type="Proteomes" id="UP000053237"/>
    </source>
</evidence>
<dbReference type="GO" id="GO:0000462">
    <property type="term" value="P:maturation of SSU-rRNA from tricistronic rRNA transcript (SSU-rRNA, 5.8S rRNA, LSU-rRNA)"/>
    <property type="evidence" value="ECO:0007669"/>
    <property type="project" value="TreeGrafter"/>
</dbReference>
<evidence type="ECO:0000256" key="7">
    <source>
        <dbReference type="ARBA" id="ARBA00023242"/>
    </source>
</evidence>
<dbReference type="GO" id="GO:0030688">
    <property type="term" value="C:preribosome, small subunit precursor"/>
    <property type="evidence" value="ECO:0007669"/>
    <property type="project" value="TreeGrafter"/>
</dbReference>
<reference evidence="10 11" key="1">
    <citation type="submission" date="2012-05" db="EMBL/GenBank/DDBJ databases">
        <title>Recombination and specialization in a pathogen metapopulation.</title>
        <authorList>
            <person name="Gardiner A."/>
            <person name="Kemen E."/>
            <person name="Schultz-Larsen T."/>
            <person name="MacLean D."/>
            <person name="Van Oosterhout C."/>
            <person name="Jones J.D.G."/>
        </authorList>
    </citation>
    <scope>NUCLEOTIDE SEQUENCE [LARGE SCALE GENOMIC DNA]</scope>
    <source>
        <strain evidence="10 11">Ac Nc2</strain>
    </source>
</reference>
<dbReference type="InterPro" id="IPR019310">
    <property type="entry name" value="Efg1"/>
</dbReference>
<gene>
    <name evidence="10" type="ORF">BN9_009300</name>
</gene>
<evidence type="ECO:0000256" key="8">
    <source>
        <dbReference type="SAM" id="Coils"/>
    </source>
</evidence>
<evidence type="ECO:0000256" key="5">
    <source>
        <dbReference type="ARBA" id="ARBA00022552"/>
    </source>
</evidence>
<dbReference type="EMBL" id="CAIX01000006">
    <property type="protein sequence ID" value="CCI40146.1"/>
    <property type="molecule type" value="Genomic_DNA"/>
</dbReference>
<proteinExistence type="inferred from homology"/>
<evidence type="ECO:0000256" key="6">
    <source>
        <dbReference type="ARBA" id="ARBA00023054"/>
    </source>
</evidence>
<comment type="subcellular location">
    <subcellularLocation>
        <location evidence="1">Nucleus</location>
        <location evidence="1">Nucleolus</location>
    </subcellularLocation>
</comment>
<evidence type="ECO:0000256" key="1">
    <source>
        <dbReference type="ARBA" id="ARBA00004604"/>
    </source>
</evidence>
<keyword evidence="11" id="KW-1185">Reference proteome</keyword>
<dbReference type="STRING" id="65357.A0A024FZW6"/>
<dbReference type="InterPro" id="IPR050786">
    <property type="entry name" value="EFG1_rRNA-proc"/>
</dbReference>
<comment type="similarity">
    <text evidence="2">Belongs to the EFG1 family.</text>
</comment>
<organism evidence="10 11">
    <name type="scientific">Albugo candida</name>
    <dbReference type="NCBI Taxonomy" id="65357"/>
    <lineage>
        <taxon>Eukaryota</taxon>
        <taxon>Sar</taxon>
        <taxon>Stramenopiles</taxon>
        <taxon>Oomycota</taxon>
        <taxon>Peronosporomycetes</taxon>
        <taxon>Albuginales</taxon>
        <taxon>Albuginaceae</taxon>
        <taxon>Albugo</taxon>
    </lineage>
</organism>
<accession>A0A024FZW6</accession>
<dbReference type="Pfam" id="PF10153">
    <property type="entry name" value="Efg1"/>
    <property type="match status" value="1"/>
</dbReference>
<dbReference type="Proteomes" id="UP000053237">
    <property type="component" value="Unassembled WGS sequence"/>
</dbReference>
<dbReference type="GO" id="GO:0005730">
    <property type="term" value="C:nucleolus"/>
    <property type="evidence" value="ECO:0007669"/>
    <property type="project" value="UniProtKB-SubCell"/>
</dbReference>
<feature type="compositionally biased region" description="Acidic residues" evidence="9">
    <location>
        <begin position="249"/>
        <end position="260"/>
    </location>
</feature>
<evidence type="ECO:0000313" key="10">
    <source>
        <dbReference type="EMBL" id="CCI40146.1"/>
    </source>
</evidence>